<reference evidence="11" key="1">
    <citation type="journal article" date="2019" name="Int. J. Syst. Evol. Microbiol.">
        <title>The Global Catalogue of Microorganisms (GCM) 10K type strain sequencing project: providing services to taxonomists for standard genome sequencing and annotation.</title>
        <authorList>
            <consortium name="The Broad Institute Genomics Platform"/>
            <consortium name="The Broad Institute Genome Sequencing Center for Infectious Disease"/>
            <person name="Wu L."/>
            <person name="Ma J."/>
        </authorList>
    </citation>
    <scope>NUCLEOTIDE SEQUENCE [LARGE SCALE GENOMIC DNA]</scope>
    <source>
        <strain evidence="11">JCM 15309</strain>
    </source>
</reference>
<dbReference type="Pfam" id="PF00528">
    <property type="entry name" value="BPD_transp_1"/>
    <property type="match status" value="1"/>
</dbReference>
<feature type="compositionally biased region" description="Basic residues" evidence="8">
    <location>
        <begin position="11"/>
        <end position="21"/>
    </location>
</feature>
<evidence type="ECO:0000256" key="2">
    <source>
        <dbReference type="ARBA" id="ARBA00022448"/>
    </source>
</evidence>
<evidence type="ECO:0000313" key="10">
    <source>
        <dbReference type="EMBL" id="GAA1970884.1"/>
    </source>
</evidence>
<evidence type="ECO:0000256" key="6">
    <source>
        <dbReference type="ARBA" id="ARBA00023136"/>
    </source>
</evidence>
<evidence type="ECO:0000256" key="3">
    <source>
        <dbReference type="ARBA" id="ARBA00022475"/>
    </source>
</evidence>
<feature type="domain" description="ABC transmembrane type-1" evidence="9">
    <location>
        <begin position="85"/>
        <end position="302"/>
    </location>
</feature>
<comment type="similarity">
    <text evidence="7">Belongs to the binding-protein-dependent transport system permease family.</text>
</comment>
<dbReference type="PROSITE" id="PS50928">
    <property type="entry name" value="ABC_TM1"/>
    <property type="match status" value="1"/>
</dbReference>
<feature type="transmembrane region" description="Helical" evidence="7">
    <location>
        <begin position="217"/>
        <end position="239"/>
    </location>
</feature>
<evidence type="ECO:0000256" key="5">
    <source>
        <dbReference type="ARBA" id="ARBA00022989"/>
    </source>
</evidence>
<keyword evidence="11" id="KW-1185">Reference proteome</keyword>
<dbReference type="SUPFAM" id="SSF161098">
    <property type="entry name" value="MetI-like"/>
    <property type="match status" value="1"/>
</dbReference>
<evidence type="ECO:0000256" key="1">
    <source>
        <dbReference type="ARBA" id="ARBA00004651"/>
    </source>
</evidence>
<feature type="transmembrane region" description="Helical" evidence="7">
    <location>
        <begin position="90"/>
        <end position="111"/>
    </location>
</feature>
<name>A0ABP5CY22_9ACTN</name>
<evidence type="ECO:0000256" key="4">
    <source>
        <dbReference type="ARBA" id="ARBA00022692"/>
    </source>
</evidence>
<dbReference type="CDD" id="cd06261">
    <property type="entry name" value="TM_PBP2"/>
    <property type="match status" value="1"/>
</dbReference>
<dbReference type="PANTHER" id="PTHR30193:SF37">
    <property type="entry name" value="INNER MEMBRANE ABC TRANSPORTER PERMEASE PROTEIN YCJO"/>
    <property type="match status" value="1"/>
</dbReference>
<dbReference type="InterPro" id="IPR035906">
    <property type="entry name" value="MetI-like_sf"/>
</dbReference>
<dbReference type="Proteomes" id="UP001500571">
    <property type="component" value="Unassembled WGS sequence"/>
</dbReference>
<feature type="transmembrane region" description="Helical" evidence="7">
    <location>
        <begin position="123"/>
        <end position="143"/>
    </location>
</feature>
<dbReference type="Gene3D" id="1.10.3720.10">
    <property type="entry name" value="MetI-like"/>
    <property type="match status" value="1"/>
</dbReference>
<dbReference type="PANTHER" id="PTHR30193">
    <property type="entry name" value="ABC TRANSPORTER PERMEASE PROTEIN"/>
    <property type="match status" value="1"/>
</dbReference>
<gene>
    <name evidence="10" type="ORF">GCM10009798_34570</name>
</gene>
<dbReference type="InterPro" id="IPR051393">
    <property type="entry name" value="ABC_transporter_permease"/>
</dbReference>
<evidence type="ECO:0000259" key="9">
    <source>
        <dbReference type="PROSITE" id="PS50928"/>
    </source>
</evidence>
<dbReference type="EMBL" id="BAAAPB010000004">
    <property type="protein sequence ID" value="GAA1970884.1"/>
    <property type="molecule type" value="Genomic_DNA"/>
</dbReference>
<accession>A0ABP5CY22</accession>
<evidence type="ECO:0000313" key="11">
    <source>
        <dbReference type="Proteomes" id="UP001500571"/>
    </source>
</evidence>
<comment type="subcellular location">
    <subcellularLocation>
        <location evidence="1 7">Cell membrane</location>
        <topology evidence="1 7">Multi-pass membrane protein</topology>
    </subcellularLocation>
</comment>
<proteinExistence type="inferred from homology"/>
<dbReference type="RefSeq" id="WP_344046962.1">
    <property type="nucleotide sequence ID" value="NZ_BAAAPB010000004.1"/>
</dbReference>
<comment type="caution">
    <text evidence="10">The sequence shown here is derived from an EMBL/GenBank/DDBJ whole genome shotgun (WGS) entry which is preliminary data.</text>
</comment>
<keyword evidence="5 7" id="KW-1133">Transmembrane helix</keyword>
<keyword evidence="3" id="KW-1003">Cell membrane</keyword>
<feature type="transmembrane region" description="Helical" evidence="7">
    <location>
        <begin position="172"/>
        <end position="196"/>
    </location>
</feature>
<organism evidence="10 11">
    <name type="scientific">Nocardioides panacihumi</name>
    <dbReference type="NCBI Taxonomy" id="400774"/>
    <lineage>
        <taxon>Bacteria</taxon>
        <taxon>Bacillati</taxon>
        <taxon>Actinomycetota</taxon>
        <taxon>Actinomycetes</taxon>
        <taxon>Propionibacteriales</taxon>
        <taxon>Nocardioidaceae</taxon>
        <taxon>Nocardioides</taxon>
    </lineage>
</organism>
<sequence>MSVSSTTAVRRPPRPGRSRPGRRQDAGWALVLLAPATVGLFLFYLWPAAETLYESFTTSGPFGGHTWTGLDNYRQLVHDPELRQAFVNTLWYTLIALLGVPISLVLAVLLAKPGRRFVTTYRVLMFLPAVTMPAAIAIVWKWLFHHDYGLINIGLAKVGIHGPYWLSDPHTALVAVAMVGMWAGIGYGVIIMMAGLQSISPHYYEAAEIDGAGPVRRFFAITVPLMSPTIFFMTVLTVISTLQMFDLIYVMIGSSNPALPQTRTVLYFFYEHTFNQNDRGYGSAIAFSLLAVVVLVTAVQFALQKRWVHYE</sequence>
<evidence type="ECO:0000256" key="8">
    <source>
        <dbReference type="SAM" id="MobiDB-lite"/>
    </source>
</evidence>
<feature type="region of interest" description="Disordered" evidence="8">
    <location>
        <begin position="1"/>
        <end position="22"/>
    </location>
</feature>
<feature type="transmembrane region" description="Helical" evidence="7">
    <location>
        <begin position="26"/>
        <end position="46"/>
    </location>
</feature>
<protein>
    <submittedName>
        <fullName evidence="10">Sugar ABC transporter permease</fullName>
    </submittedName>
</protein>
<evidence type="ECO:0000256" key="7">
    <source>
        <dbReference type="RuleBase" id="RU363032"/>
    </source>
</evidence>
<dbReference type="InterPro" id="IPR000515">
    <property type="entry name" value="MetI-like"/>
</dbReference>
<keyword evidence="2 7" id="KW-0813">Transport</keyword>
<feature type="transmembrane region" description="Helical" evidence="7">
    <location>
        <begin position="281"/>
        <end position="303"/>
    </location>
</feature>
<keyword evidence="6 7" id="KW-0472">Membrane</keyword>
<keyword evidence="4 7" id="KW-0812">Transmembrane</keyword>